<proteinExistence type="predicted"/>
<gene>
    <name evidence="2" type="ORF">ATL51_3144</name>
</gene>
<dbReference type="Pfam" id="PF13489">
    <property type="entry name" value="Methyltransf_23"/>
    <property type="match status" value="1"/>
</dbReference>
<evidence type="ECO:0000313" key="3">
    <source>
        <dbReference type="Proteomes" id="UP000232453"/>
    </source>
</evidence>
<dbReference type="EMBL" id="PHUJ01000003">
    <property type="protein sequence ID" value="PKB31454.1"/>
    <property type="molecule type" value="Genomic_DNA"/>
</dbReference>
<organism evidence="2 3">
    <name type="scientific">Pseudonocardia alni</name>
    <name type="common">Amycolata alni</name>
    <dbReference type="NCBI Taxonomy" id="33907"/>
    <lineage>
        <taxon>Bacteria</taxon>
        <taxon>Bacillati</taxon>
        <taxon>Actinomycetota</taxon>
        <taxon>Actinomycetes</taxon>
        <taxon>Pseudonocardiales</taxon>
        <taxon>Pseudonocardiaceae</taxon>
        <taxon>Pseudonocardia</taxon>
    </lineage>
</organism>
<reference evidence="2 3" key="1">
    <citation type="submission" date="2017-11" db="EMBL/GenBank/DDBJ databases">
        <title>Sequencing the genomes of 1000 actinobacteria strains.</title>
        <authorList>
            <person name="Klenk H.-P."/>
        </authorList>
    </citation>
    <scope>NUCLEOTIDE SEQUENCE [LARGE SCALE GENOMIC DNA]</scope>
    <source>
        <strain evidence="2 3">DSM 44104</strain>
    </source>
</reference>
<sequence>MRPAPRATLVDDLLSGEALEIRHPTGSVQLLDPARWRAGPDPTDIDVVRRCTGPTLDLGCGPGRLVRALRDHGVVAWGVDSSAVAVELCRSRGAPVLHRDVFATLPREGRWRHVLLLDGNVGVGGDPVRLLARAAALTAPGGTLLVETDHDPGLCWTGALPIADGDGVSSTMWARVGARALEDIAARLGLAVVDRRSARPGRGDIVELRGGARSTRPAGKGNRMTGSFRTPCDGELS</sequence>
<evidence type="ECO:0000313" key="2">
    <source>
        <dbReference type="EMBL" id="PKB31454.1"/>
    </source>
</evidence>
<dbReference type="RefSeq" id="WP_100880735.1">
    <property type="nucleotide sequence ID" value="NZ_JBICSI010000001.1"/>
</dbReference>
<dbReference type="GO" id="GO:0008168">
    <property type="term" value="F:methyltransferase activity"/>
    <property type="evidence" value="ECO:0007669"/>
    <property type="project" value="UniProtKB-KW"/>
</dbReference>
<dbReference type="Gene3D" id="3.40.50.150">
    <property type="entry name" value="Vaccinia Virus protein VP39"/>
    <property type="match status" value="1"/>
</dbReference>
<comment type="caution">
    <text evidence="2">The sequence shown here is derived from an EMBL/GenBank/DDBJ whole genome shotgun (WGS) entry which is preliminary data.</text>
</comment>
<feature type="region of interest" description="Disordered" evidence="1">
    <location>
        <begin position="211"/>
        <end position="237"/>
    </location>
</feature>
<accession>A0AA44UQ62</accession>
<dbReference type="GO" id="GO:0032259">
    <property type="term" value="P:methylation"/>
    <property type="evidence" value="ECO:0007669"/>
    <property type="project" value="UniProtKB-KW"/>
</dbReference>
<protein>
    <submittedName>
        <fullName evidence="2">Methyltransferase family protein</fullName>
    </submittedName>
</protein>
<dbReference type="InterPro" id="IPR029063">
    <property type="entry name" value="SAM-dependent_MTases_sf"/>
</dbReference>
<dbReference type="SUPFAM" id="SSF53335">
    <property type="entry name" value="S-adenosyl-L-methionine-dependent methyltransferases"/>
    <property type="match status" value="1"/>
</dbReference>
<dbReference type="Proteomes" id="UP000232453">
    <property type="component" value="Unassembled WGS sequence"/>
</dbReference>
<dbReference type="CDD" id="cd02440">
    <property type="entry name" value="AdoMet_MTases"/>
    <property type="match status" value="1"/>
</dbReference>
<name>A0AA44UQ62_PSEA5</name>
<dbReference type="AlphaFoldDB" id="A0AA44UQ62"/>
<evidence type="ECO:0000256" key="1">
    <source>
        <dbReference type="SAM" id="MobiDB-lite"/>
    </source>
</evidence>
<keyword evidence="2" id="KW-0489">Methyltransferase</keyword>
<keyword evidence="2" id="KW-0808">Transferase</keyword>